<proteinExistence type="predicted"/>
<dbReference type="PANTHER" id="PTHR12136:SF92">
    <property type="entry name" value="PROTEIN ENHANCED DISEASE RESISTANCE 2"/>
    <property type="match status" value="1"/>
</dbReference>
<reference evidence="2" key="4">
    <citation type="submission" date="2019-03" db="UniProtKB">
        <authorList>
            <consortium name="EnsemblPlants"/>
        </authorList>
    </citation>
    <scope>IDENTIFICATION</scope>
</reference>
<dbReference type="Gramene" id="AET7Gv20109100.25">
    <property type="protein sequence ID" value="AET7Gv20109100.25"/>
    <property type="gene ID" value="AET7Gv20109100"/>
</dbReference>
<keyword evidence="3" id="KW-1185">Reference proteome</keyword>
<organism evidence="2 3">
    <name type="scientific">Aegilops tauschii subsp. strangulata</name>
    <name type="common">Goatgrass</name>
    <dbReference type="NCBI Taxonomy" id="200361"/>
    <lineage>
        <taxon>Eukaryota</taxon>
        <taxon>Viridiplantae</taxon>
        <taxon>Streptophyta</taxon>
        <taxon>Embryophyta</taxon>
        <taxon>Tracheophyta</taxon>
        <taxon>Spermatophyta</taxon>
        <taxon>Magnoliopsida</taxon>
        <taxon>Liliopsida</taxon>
        <taxon>Poales</taxon>
        <taxon>Poaceae</taxon>
        <taxon>BOP clade</taxon>
        <taxon>Pooideae</taxon>
        <taxon>Triticodae</taxon>
        <taxon>Triticeae</taxon>
        <taxon>Triticinae</taxon>
        <taxon>Aegilops</taxon>
    </lineage>
</organism>
<protein>
    <recommendedName>
        <fullName evidence="1">Protein ENHANCED DISEASE RESISTANCE 2 C-terminal domain-containing protein</fullName>
    </recommendedName>
</protein>
<accession>A0A453QGJ5</accession>
<dbReference type="InterPro" id="IPR009769">
    <property type="entry name" value="EDR2_C"/>
</dbReference>
<reference evidence="3" key="1">
    <citation type="journal article" date="2014" name="Science">
        <title>Ancient hybridizations among the ancestral genomes of bread wheat.</title>
        <authorList>
            <consortium name="International Wheat Genome Sequencing Consortium,"/>
            <person name="Marcussen T."/>
            <person name="Sandve S.R."/>
            <person name="Heier L."/>
            <person name="Spannagl M."/>
            <person name="Pfeifer M."/>
            <person name="Jakobsen K.S."/>
            <person name="Wulff B.B."/>
            <person name="Steuernagel B."/>
            <person name="Mayer K.F."/>
            <person name="Olsen O.A."/>
        </authorList>
    </citation>
    <scope>NUCLEOTIDE SEQUENCE [LARGE SCALE GENOMIC DNA]</scope>
    <source>
        <strain evidence="3">cv. AL8/78</strain>
    </source>
</reference>
<evidence type="ECO:0000259" key="1">
    <source>
        <dbReference type="Pfam" id="PF07059"/>
    </source>
</evidence>
<dbReference type="Proteomes" id="UP000015105">
    <property type="component" value="Chromosome 7D"/>
</dbReference>
<dbReference type="AlphaFoldDB" id="A0A453QGJ5"/>
<evidence type="ECO:0000313" key="3">
    <source>
        <dbReference type="Proteomes" id="UP000015105"/>
    </source>
</evidence>
<dbReference type="PANTHER" id="PTHR12136">
    <property type="entry name" value="ENHANCED DISEASE RESISTANCE-RELATED"/>
    <property type="match status" value="1"/>
</dbReference>
<evidence type="ECO:0000313" key="2">
    <source>
        <dbReference type="EnsemblPlants" id="AET7Gv20109100.25"/>
    </source>
</evidence>
<name>A0A453QGJ5_AEGTS</name>
<dbReference type="Pfam" id="PF07059">
    <property type="entry name" value="EDR2_C"/>
    <property type="match status" value="1"/>
</dbReference>
<reference evidence="2" key="3">
    <citation type="journal article" date="2017" name="Nature">
        <title>Genome sequence of the progenitor of the wheat D genome Aegilops tauschii.</title>
        <authorList>
            <person name="Luo M.C."/>
            <person name="Gu Y.Q."/>
            <person name="Puiu D."/>
            <person name="Wang H."/>
            <person name="Twardziok S.O."/>
            <person name="Deal K.R."/>
            <person name="Huo N."/>
            <person name="Zhu T."/>
            <person name="Wang L."/>
            <person name="Wang Y."/>
            <person name="McGuire P.E."/>
            <person name="Liu S."/>
            <person name="Long H."/>
            <person name="Ramasamy R.K."/>
            <person name="Rodriguez J.C."/>
            <person name="Van S.L."/>
            <person name="Yuan L."/>
            <person name="Wang Z."/>
            <person name="Xia Z."/>
            <person name="Xiao L."/>
            <person name="Anderson O.D."/>
            <person name="Ouyang S."/>
            <person name="Liang Y."/>
            <person name="Zimin A.V."/>
            <person name="Pertea G."/>
            <person name="Qi P."/>
            <person name="Bennetzen J.L."/>
            <person name="Dai X."/>
            <person name="Dawson M.W."/>
            <person name="Muller H.G."/>
            <person name="Kugler K."/>
            <person name="Rivarola-Duarte L."/>
            <person name="Spannagl M."/>
            <person name="Mayer K.F.X."/>
            <person name="Lu F.H."/>
            <person name="Bevan M.W."/>
            <person name="Leroy P."/>
            <person name="Li P."/>
            <person name="You F.M."/>
            <person name="Sun Q."/>
            <person name="Liu Z."/>
            <person name="Lyons E."/>
            <person name="Wicker T."/>
            <person name="Salzberg S.L."/>
            <person name="Devos K.M."/>
            <person name="Dvorak J."/>
        </authorList>
    </citation>
    <scope>NUCLEOTIDE SEQUENCE [LARGE SCALE GENOMIC DNA]</scope>
    <source>
        <strain evidence="2">cv. AL8/78</strain>
    </source>
</reference>
<sequence length="57" mass="6441">MLLQIPGSTHHSLILYFVTKSLKKGSLLQRFADGDDDFRNSRLKLIPSVPKVLIFNA</sequence>
<dbReference type="EnsemblPlants" id="AET7Gv20109100.25">
    <property type="protein sequence ID" value="AET7Gv20109100.25"/>
    <property type="gene ID" value="AET7Gv20109100"/>
</dbReference>
<feature type="domain" description="Protein ENHANCED DISEASE RESISTANCE 2 C-terminal" evidence="1">
    <location>
        <begin position="3"/>
        <end position="51"/>
    </location>
</feature>
<dbReference type="InterPro" id="IPR045096">
    <property type="entry name" value="EDR2-like"/>
</dbReference>
<reference evidence="2" key="5">
    <citation type="journal article" date="2021" name="G3 (Bethesda)">
        <title>Aegilops tauschii genome assembly Aet v5.0 features greater sequence contiguity and improved annotation.</title>
        <authorList>
            <person name="Wang L."/>
            <person name="Zhu T."/>
            <person name="Rodriguez J.C."/>
            <person name="Deal K.R."/>
            <person name="Dubcovsky J."/>
            <person name="McGuire P.E."/>
            <person name="Lux T."/>
            <person name="Spannagl M."/>
            <person name="Mayer K.F.X."/>
            <person name="Baldrich P."/>
            <person name="Meyers B.C."/>
            <person name="Huo N."/>
            <person name="Gu Y.Q."/>
            <person name="Zhou H."/>
            <person name="Devos K.M."/>
            <person name="Bennetzen J.L."/>
            <person name="Unver T."/>
            <person name="Budak H."/>
            <person name="Gulick P.J."/>
            <person name="Galiba G."/>
            <person name="Kalapos B."/>
            <person name="Nelson D.R."/>
            <person name="Li P."/>
            <person name="You F.M."/>
            <person name="Luo M.C."/>
            <person name="Dvorak J."/>
        </authorList>
    </citation>
    <scope>NUCLEOTIDE SEQUENCE [LARGE SCALE GENOMIC DNA]</scope>
    <source>
        <strain evidence="2">cv. AL8/78</strain>
    </source>
</reference>
<reference evidence="3" key="2">
    <citation type="journal article" date="2017" name="Nat. Plants">
        <title>The Aegilops tauschii genome reveals multiple impacts of transposons.</title>
        <authorList>
            <person name="Zhao G."/>
            <person name="Zou C."/>
            <person name="Li K."/>
            <person name="Wang K."/>
            <person name="Li T."/>
            <person name="Gao L."/>
            <person name="Zhang X."/>
            <person name="Wang H."/>
            <person name="Yang Z."/>
            <person name="Liu X."/>
            <person name="Jiang W."/>
            <person name="Mao L."/>
            <person name="Kong X."/>
            <person name="Jiao Y."/>
            <person name="Jia J."/>
        </authorList>
    </citation>
    <scope>NUCLEOTIDE SEQUENCE [LARGE SCALE GENOMIC DNA]</scope>
    <source>
        <strain evidence="3">cv. AL8/78</strain>
    </source>
</reference>